<evidence type="ECO:0000313" key="5">
    <source>
        <dbReference type="Proteomes" id="UP000234329"/>
    </source>
</evidence>
<gene>
    <name evidence="4" type="ORF">B1757_11215</name>
</gene>
<dbReference type="AlphaFoldDB" id="A0A2I1DJS6"/>
<accession>A0A2I1DJS6</accession>
<name>A0A2I1DJS6_9PROT</name>
<proteinExistence type="predicted"/>
<evidence type="ECO:0000259" key="3">
    <source>
        <dbReference type="PROSITE" id="PS51724"/>
    </source>
</evidence>
<dbReference type="PANTHER" id="PTHR38687:SF1">
    <property type="entry name" value="CELL DIVISION PROTEIN DEDD"/>
    <property type="match status" value="1"/>
</dbReference>
<feature type="region of interest" description="Disordered" evidence="1">
    <location>
        <begin position="1"/>
        <end position="23"/>
    </location>
</feature>
<dbReference type="InterPro" id="IPR036680">
    <property type="entry name" value="SPOR-like_sf"/>
</dbReference>
<dbReference type="OrthoDB" id="5298921at2"/>
<evidence type="ECO:0000313" key="4">
    <source>
        <dbReference type="EMBL" id="PKY10129.1"/>
    </source>
</evidence>
<dbReference type="InterPro" id="IPR052521">
    <property type="entry name" value="Cell_div_SPOR-domain"/>
</dbReference>
<dbReference type="SUPFAM" id="SSF110997">
    <property type="entry name" value="Sporulation related repeat"/>
    <property type="match status" value="1"/>
</dbReference>
<dbReference type="GO" id="GO:0032153">
    <property type="term" value="C:cell division site"/>
    <property type="evidence" value="ECO:0007669"/>
    <property type="project" value="TreeGrafter"/>
</dbReference>
<evidence type="ECO:0000256" key="2">
    <source>
        <dbReference type="SAM" id="Phobius"/>
    </source>
</evidence>
<dbReference type="GO" id="GO:0042834">
    <property type="term" value="F:peptidoglycan binding"/>
    <property type="evidence" value="ECO:0007669"/>
    <property type="project" value="InterPro"/>
</dbReference>
<dbReference type="Proteomes" id="UP000234329">
    <property type="component" value="Unassembled WGS sequence"/>
</dbReference>
<organism evidence="4 5">
    <name type="scientific">Acidithiobacillus marinus</name>
    <dbReference type="NCBI Taxonomy" id="187490"/>
    <lineage>
        <taxon>Bacteria</taxon>
        <taxon>Pseudomonadati</taxon>
        <taxon>Pseudomonadota</taxon>
        <taxon>Acidithiobacillia</taxon>
        <taxon>Acidithiobacillales</taxon>
        <taxon>Acidithiobacillaceae</taxon>
        <taxon>Acidithiobacillus</taxon>
    </lineage>
</organism>
<keyword evidence="2" id="KW-1133">Transmembrane helix</keyword>
<sequence length="208" mass="21922">MECGCTAEKRMDDSDTAISKSRRTPNKQQRLGFMLLIIVILIVLLILSFFWKSQSASHPAQEMVTGSSARSVFLTLPQHMAASASATSSAKDAPVAVAKSVIITAATHASVPVAVPAPVKPVKIAHACQQAGWYVQLGAFGKVGMAEKLRQQADQAGVKACVGTLSVNHLYRVLVGPQASKSDAGTAAMGIGKKSGQKGAYPQYWSPE</sequence>
<dbReference type="PANTHER" id="PTHR38687">
    <property type="entry name" value="CELL DIVISION PROTEIN DEDD-RELATED"/>
    <property type="match status" value="1"/>
</dbReference>
<reference evidence="4 5" key="1">
    <citation type="submission" date="2017-03" db="EMBL/GenBank/DDBJ databases">
        <title>Draft genime sequence of the acidophilic sulfur-oxidizing bacterium Acidithiobacillus sp. SH, isolated from seawater.</title>
        <authorList>
            <person name="Sharmin S."/>
            <person name="Tokuhisa M."/>
            <person name="Kanao T."/>
            <person name="Kamimura K."/>
        </authorList>
    </citation>
    <scope>NUCLEOTIDE SEQUENCE [LARGE SCALE GENOMIC DNA]</scope>
    <source>
        <strain evidence="4 5">SH</strain>
    </source>
</reference>
<dbReference type="EMBL" id="MXAV01000042">
    <property type="protein sequence ID" value="PKY10129.1"/>
    <property type="molecule type" value="Genomic_DNA"/>
</dbReference>
<evidence type="ECO:0000256" key="1">
    <source>
        <dbReference type="SAM" id="MobiDB-lite"/>
    </source>
</evidence>
<dbReference type="Pfam" id="PF05036">
    <property type="entry name" value="SPOR"/>
    <property type="match status" value="1"/>
</dbReference>
<keyword evidence="2" id="KW-0812">Transmembrane</keyword>
<dbReference type="PROSITE" id="PS51724">
    <property type="entry name" value="SPOR"/>
    <property type="match status" value="1"/>
</dbReference>
<dbReference type="InterPro" id="IPR007730">
    <property type="entry name" value="SPOR-like_dom"/>
</dbReference>
<dbReference type="Gene3D" id="3.30.70.1070">
    <property type="entry name" value="Sporulation related repeat"/>
    <property type="match status" value="1"/>
</dbReference>
<dbReference type="InParanoid" id="A0A2I1DJS6"/>
<feature type="domain" description="SPOR" evidence="3">
    <location>
        <begin position="127"/>
        <end position="204"/>
    </location>
</feature>
<feature type="region of interest" description="Disordered" evidence="1">
    <location>
        <begin position="182"/>
        <end position="208"/>
    </location>
</feature>
<comment type="caution">
    <text evidence="4">The sequence shown here is derived from an EMBL/GenBank/DDBJ whole genome shotgun (WGS) entry which is preliminary data.</text>
</comment>
<keyword evidence="2" id="KW-0472">Membrane</keyword>
<dbReference type="GO" id="GO:0032506">
    <property type="term" value="P:cytokinetic process"/>
    <property type="evidence" value="ECO:0007669"/>
    <property type="project" value="TreeGrafter"/>
</dbReference>
<protein>
    <recommendedName>
        <fullName evidence="3">SPOR domain-containing protein</fullName>
    </recommendedName>
</protein>
<feature type="transmembrane region" description="Helical" evidence="2">
    <location>
        <begin position="31"/>
        <end position="51"/>
    </location>
</feature>
<dbReference type="GO" id="GO:0030428">
    <property type="term" value="C:cell septum"/>
    <property type="evidence" value="ECO:0007669"/>
    <property type="project" value="TreeGrafter"/>
</dbReference>
<keyword evidence="5" id="KW-1185">Reference proteome</keyword>